<organism evidence="3 4">
    <name type="scientific">Smittium simulii</name>
    <dbReference type="NCBI Taxonomy" id="133385"/>
    <lineage>
        <taxon>Eukaryota</taxon>
        <taxon>Fungi</taxon>
        <taxon>Fungi incertae sedis</taxon>
        <taxon>Zoopagomycota</taxon>
        <taxon>Kickxellomycotina</taxon>
        <taxon>Harpellomycetes</taxon>
        <taxon>Harpellales</taxon>
        <taxon>Legeriomycetaceae</taxon>
        <taxon>Smittium</taxon>
    </lineage>
</organism>
<comment type="caution">
    <text evidence="3">The sequence shown here is derived from an EMBL/GenBank/DDBJ whole genome shotgun (WGS) entry which is preliminary data.</text>
</comment>
<feature type="region of interest" description="Disordered" evidence="1">
    <location>
        <begin position="83"/>
        <end position="115"/>
    </location>
</feature>
<dbReference type="AlphaFoldDB" id="A0A2T9YN11"/>
<evidence type="ECO:0000313" key="3">
    <source>
        <dbReference type="EMBL" id="PVU93699.1"/>
    </source>
</evidence>
<proteinExistence type="predicted"/>
<protein>
    <recommendedName>
        <fullName evidence="2">Dilute domain-containing protein</fullName>
    </recommendedName>
</protein>
<accession>A0A2T9YN11</accession>
<dbReference type="Proteomes" id="UP000245383">
    <property type="component" value="Unassembled WGS sequence"/>
</dbReference>
<reference evidence="3 4" key="1">
    <citation type="journal article" date="2018" name="MBio">
        <title>Comparative Genomics Reveals the Core Gene Toolbox for the Fungus-Insect Symbiosis.</title>
        <authorList>
            <person name="Wang Y."/>
            <person name="Stata M."/>
            <person name="Wang W."/>
            <person name="Stajich J.E."/>
            <person name="White M.M."/>
            <person name="Moncalvo J.M."/>
        </authorList>
    </citation>
    <scope>NUCLEOTIDE SEQUENCE [LARGE SCALE GENOMIC DNA]</scope>
    <source>
        <strain evidence="3 4">SWE-8-4</strain>
    </source>
</reference>
<feature type="domain" description="Dilute" evidence="2">
    <location>
        <begin position="397"/>
        <end position="765"/>
    </location>
</feature>
<dbReference type="InterPro" id="IPR002710">
    <property type="entry name" value="Dilute_dom"/>
</dbReference>
<dbReference type="STRING" id="133385.A0A2T9YN11"/>
<evidence type="ECO:0000259" key="2">
    <source>
        <dbReference type="PROSITE" id="PS51126"/>
    </source>
</evidence>
<dbReference type="PROSITE" id="PS51126">
    <property type="entry name" value="DILUTE"/>
    <property type="match status" value="1"/>
</dbReference>
<name>A0A2T9YN11_9FUNG</name>
<dbReference type="OrthoDB" id="10647328at2759"/>
<gene>
    <name evidence="3" type="ORF">BB561_003091</name>
</gene>
<dbReference type="EMBL" id="MBFR01000119">
    <property type="protein sequence ID" value="PVU93699.1"/>
    <property type="molecule type" value="Genomic_DNA"/>
</dbReference>
<sequence>MDVGISSGYNSDISRNNSPILLTKKIISARKQAKKNLKKTHKKHNTTIKDLIEDGGAAADISQIPRIIEVGEKSSLELVECNTRSHNKPKNPHKKTTRVDYDTGSEESILKKSKETPKERRIAGRFFNQKQVCELKLDIEKLPQIPPKIQIEASGESGSGYSPILNKTKPELMEIGNLKIANVDKAHTEPLELVEIKTNNFAQVEGSHLIQGELMDFLLENNNNKIKSKMHRKSIENKHNVGININDLLSGSDNSANVSSCNTIKKEISVIPRDKIRKSLIETPEIGNVILTPTVSMENSLAESRKSFIALNLENIPKIQPINVNNFMTKELLLSKEHNNIIEQQYFIHKFPEEIFSLYFIPEKTSESDKNKIYLASHHAALPCLYFLKYGKIDNLIQVLKQISNSILSIVKEQNKIDYLFYYISNVHELYSILNSCYTAVKNSGIKFLGDNRFIYQQSPSLNLDIIQLNQNSSRRISFLSTSFSDKNVKSLTMESIQTNTSAIILHLFQRLIESVFALLAQDFFVGGAFCMFGNYSKSSKLGFLLSFVENMIDDSSSAEISLEDILNSLQNIINISLRYNVSKNIYQKIILSCINSLYYSTLDNIFMENVSNCLDKGKNVLMNMNRIQQWCYETNIEGDLTFQKKLVNACELMIMYSDYEKTERMSDIFADKTLNFTNEELNYLFGFFDSGNSENQKVLFWSNLEKRLQIKRISLDDIADTTEYVSFEATAKIIVSGIHPYNTSTIDSGFIEEFSTNTFNLLQLHAFTYFS</sequence>
<evidence type="ECO:0000256" key="1">
    <source>
        <dbReference type="SAM" id="MobiDB-lite"/>
    </source>
</evidence>
<evidence type="ECO:0000313" key="4">
    <source>
        <dbReference type="Proteomes" id="UP000245383"/>
    </source>
</evidence>
<keyword evidence="4" id="KW-1185">Reference proteome</keyword>
<feature type="compositionally biased region" description="Basic residues" evidence="1">
    <location>
        <begin position="85"/>
        <end position="96"/>
    </location>
</feature>